<keyword evidence="9 11" id="KW-0464">Manganese</keyword>
<evidence type="ECO:0000256" key="7">
    <source>
        <dbReference type="ARBA" id="ARBA00022801"/>
    </source>
</evidence>
<dbReference type="GO" id="GO:0016787">
    <property type="term" value="F:hydrolase activity"/>
    <property type="evidence" value="ECO:0007669"/>
    <property type="project" value="UniProtKB-KW"/>
</dbReference>
<dbReference type="PANTHER" id="PTHR12439:SF11">
    <property type="entry name" value="URIDYLATE-SPECIFIC ENDORIBONUCLEASE"/>
    <property type="match status" value="1"/>
</dbReference>
<evidence type="ECO:0000256" key="8">
    <source>
        <dbReference type="ARBA" id="ARBA00022884"/>
    </source>
</evidence>
<dbReference type="SUPFAM" id="SSF142877">
    <property type="entry name" value="EndoU-like"/>
    <property type="match status" value="3"/>
</dbReference>
<keyword evidence="5 11" id="KW-0479">Metal-binding</keyword>
<keyword evidence="7 11" id="KW-0378">Hydrolase</keyword>
<dbReference type="GO" id="GO:0004521">
    <property type="term" value="F:RNA endonuclease activity"/>
    <property type="evidence" value="ECO:0007669"/>
    <property type="project" value="UniProtKB-UniRule"/>
</dbReference>
<dbReference type="InterPro" id="IPR039787">
    <property type="entry name" value="ENDOU"/>
</dbReference>
<evidence type="ECO:0000256" key="5">
    <source>
        <dbReference type="ARBA" id="ARBA00022723"/>
    </source>
</evidence>
<dbReference type="GO" id="GO:0046872">
    <property type="term" value="F:metal ion binding"/>
    <property type="evidence" value="ECO:0007669"/>
    <property type="project" value="UniProtKB-UniRule"/>
</dbReference>
<keyword evidence="10" id="KW-0456">Lyase</keyword>
<evidence type="ECO:0000256" key="1">
    <source>
        <dbReference type="ARBA" id="ARBA00001936"/>
    </source>
</evidence>
<evidence type="ECO:0000256" key="6">
    <source>
        <dbReference type="ARBA" id="ARBA00022759"/>
    </source>
</evidence>
<evidence type="ECO:0000256" key="10">
    <source>
        <dbReference type="ARBA" id="ARBA00023239"/>
    </source>
</evidence>
<evidence type="ECO:0000313" key="13">
    <source>
        <dbReference type="WBParaSite" id="HPLM_0001628201-mRNA-1"/>
    </source>
</evidence>
<name>A0A158QQZ8_HAEPC</name>
<feature type="domain" description="EndoU" evidence="12">
    <location>
        <begin position="177"/>
        <end position="537"/>
    </location>
</feature>
<keyword evidence="6 11" id="KW-0255">Endonuclease</keyword>
<dbReference type="Pfam" id="PF09412">
    <property type="entry name" value="XendoU"/>
    <property type="match status" value="3"/>
</dbReference>
<dbReference type="InterPro" id="IPR037227">
    <property type="entry name" value="EndoU-like"/>
</dbReference>
<dbReference type="InterPro" id="IPR018998">
    <property type="entry name" value="EndoU_C"/>
</dbReference>
<dbReference type="CDD" id="cd21159">
    <property type="entry name" value="XendoU"/>
    <property type="match status" value="2"/>
</dbReference>
<protein>
    <submittedName>
        <fullName evidence="13">Endoribonuclease</fullName>
    </submittedName>
</protein>
<dbReference type="GO" id="GO:0003723">
    <property type="term" value="F:RNA binding"/>
    <property type="evidence" value="ECO:0007669"/>
    <property type="project" value="UniProtKB-UniRule"/>
</dbReference>
<comment type="subunit">
    <text evidence="3 11">Monomer.</text>
</comment>
<evidence type="ECO:0000256" key="3">
    <source>
        <dbReference type="ARBA" id="ARBA00011245"/>
    </source>
</evidence>
<dbReference type="OMA" id="YSYLKCR"/>
<sequence length="549" mass="63075">LFGTWMYQLWFGRYSRARGVLDSSAFEHVFVGEEKNGEVSGLHNWVRFFTLENNATEKFDYQGFIVKRGGVMTTIRFNWKGLPKKSGSLMIGTSPEFDMALYTMCFLSRRGKETCQVEVNGCPVSVTSYDMVQNGKAYIGTVYPTAGPQNMLHVVLMAMILGQAVLAAEKIPAFSVTDTELKEMSKKLRDADENKASRGQIQVNFQGHTSTRDTSDNAPRRFFDKVDGRLLEKPSYKQFLALADNFNRHTGTTEPRVSVAEVRFAEPHSSLGLFRLKVHSRHEVMARHVKISCGQPKAQSPLHSGWYSTHSKTLLEQQAMQWNRISARMYCKHLKGQRWQRSLLQKRTSLIQEKRETSTFLTTVLESKPWKVLYRYLNQKGHPFAVSPLVFRYWIAQLWFVHYSRARGRADTSGFEHIFMGEEKNNEISGLHNWLRFYTLEKNATEHFDYKGFIIKRGNVMASLKFMWGDDLKRSGSLLIGTSPEYEMALYTLCFLARRGRDQCEVEIDGCPLLITSFDIVQNNKVFIGSIFPTAGRLTEKCRRLARRA</sequence>
<proteinExistence type="inferred from homology"/>
<comment type="similarity">
    <text evidence="2 11">Belongs to the ENDOU family.</text>
</comment>
<keyword evidence="8 11" id="KW-0694">RNA-binding</keyword>
<evidence type="ECO:0000256" key="4">
    <source>
        <dbReference type="ARBA" id="ARBA00022722"/>
    </source>
</evidence>
<reference evidence="13" key="1">
    <citation type="submission" date="2016-04" db="UniProtKB">
        <authorList>
            <consortium name="WormBaseParasite"/>
        </authorList>
    </citation>
    <scope>IDENTIFICATION</scope>
</reference>
<comment type="cofactor">
    <cofactor evidence="1 11">
        <name>Mn(2+)</name>
        <dbReference type="ChEBI" id="CHEBI:29035"/>
    </cofactor>
</comment>
<dbReference type="WBParaSite" id="HPLM_0001628201-mRNA-1">
    <property type="protein sequence ID" value="HPLM_0001628201-mRNA-1"/>
    <property type="gene ID" value="HPLM_0001628201"/>
</dbReference>
<organism evidence="13">
    <name type="scientific">Haemonchus placei</name>
    <name type="common">Barber's pole worm</name>
    <dbReference type="NCBI Taxonomy" id="6290"/>
    <lineage>
        <taxon>Eukaryota</taxon>
        <taxon>Metazoa</taxon>
        <taxon>Ecdysozoa</taxon>
        <taxon>Nematoda</taxon>
        <taxon>Chromadorea</taxon>
        <taxon>Rhabditida</taxon>
        <taxon>Rhabditina</taxon>
        <taxon>Rhabditomorpha</taxon>
        <taxon>Strongyloidea</taxon>
        <taxon>Trichostrongylidae</taxon>
        <taxon>Haemonchus</taxon>
    </lineage>
</organism>
<dbReference type="GO" id="GO:0016829">
    <property type="term" value="F:lyase activity"/>
    <property type="evidence" value="ECO:0007669"/>
    <property type="project" value="UniProtKB-KW"/>
</dbReference>
<evidence type="ECO:0000256" key="11">
    <source>
        <dbReference type="RuleBase" id="RU367085"/>
    </source>
</evidence>
<dbReference type="AlphaFoldDB" id="A0A158QQZ8"/>
<dbReference type="PROSITE" id="PS51959">
    <property type="entry name" value="ENDOU"/>
    <property type="match status" value="2"/>
</dbReference>
<evidence type="ECO:0000256" key="9">
    <source>
        <dbReference type="ARBA" id="ARBA00023211"/>
    </source>
</evidence>
<accession>A0A158QQZ8</accession>
<evidence type="ECO:0000256" key="2">
    <source>
        <dbReference type="ARBA" id="ARBA00010168"/>
    </source>
</evidence>
<dbReference type="PANTHER" id="PTHR12439">
    <property type="entry name" value="PLACENTAL PROTEIN 11-RELATED"/>
    <property type="match status" value="1"/>
</dbReference>
<evidence type="ECO:0000259" key="12">
    <source>
        <dbReference type="PROSITE" id="PS51959"/>
    </source>
</evidence>
<keyword evidence="4 11" id="KW-0540">Nuclease</keyword>
<feature type="domain" description="EndoU" evidence="12">
    <location>
        <begin position="1"/>
        <end position="148"/>
    </location>
</feature>